<dbReference type="Proteomes" id="UP000467841">
    <property type="component" value="Unassembled WGS sequence"/>
</dbReference>
<comment type="caution">
    <text evidence="1">The sequence shown here is derived from an EMBL/GenBank/DDBJ whole genome shotgun (WGS) entry which is preliminary data.</text>
</comment>
<organism evidence="1 2">
    <name type="scientific">Microthlaspi erraticum</name>
    <dbReference type="NCBI Taxonomy" id="1685480"/>
    <lineage>
        <taxon>Eukaryota</taxon>
        <taxon>Viridiplantae</taxon>
        <taxon>Streptophyta</taxon>
        <taxon>Embryophyta</taxon>
        <taxon>Tracheophyta</taxon>
        <taxon>Spermatophyta</taxon>
        <taxon>Magnoliopsida</taxon>
        <taxon>eudicotyledons</taxon>
        <taxon>Gunneridae</taxon>
        <taxon>Pentapetalae</taxon>
        <taxon>rosids</taxon>
        <taxon>malvids</taxon>
        <taxon>Brassicales</taxon>
        <taxon>Brassicaceae</taxon>
        <taxon>Coluteocarpeae</taxon>
        <taxon>Microthlaspi</taxon>
    </lineage>
</organism>
<keyword evidence="2" id="KW-1185">Reference proteome</keyword>
<accession>A0A6D2JRA9</accession>
<dbReference type="EMBL" id="CACVBM020001196">
    <property type="protein sequence ID" value="CAA7038634.1"/>
    <property type="molecule type" value="Genomic_DNA"/>
</dbReference>
<evidence type="ECO:0000313" key="1">
    <source>
        <dbReference type="EMBL" id="CAA7038634.1"/>
    </source>
</evidence>
<protein>
    <submittedName>
        <fullName evidence="1">Uncharacterized protein</fullName>
    </submittedName>
</protein>
<evidence type="ECO:0000313" key="2">
    <source>
        <dbReference type="Proteomes" id="UP000467841"/>
    </source>
</evidence>
<reference evidence="1" key="1">
    <citation type="submission" date="2020-01" db="EMBL/GenBank/DDBJ databases">
        <authorList>
            <person name="Mishra B."/>
        </authorList>
    </citation>
    <scope>NUCLEOTIDE SEQUENCE [LARGE SCALE GENOMIC DNA]</scope>
</reference>
<dbReference type="AlphaFoldDB" id="A0A6D2JRA9"/>
<sequence>MATIREDGAVLSATFRCAVVDLKPSDATLSISAVSYSSSTNRELATKFWSIFHEDSGLVSVFTNQGEIREEGPFATHMFPASASRRSRCSRFDQGAGNSLLRVLHHSAAEVAFFNRDLAQPLLVKGKYVRSDSRQSTTGGGGDPLVKLVIGDSRLKLLDSKRGEYIHKSHGIRFTRLDKYESTDIAAGTIIVLVNLRDPFPVGGERTLNLQAGQFRVPRGLESNIWRVHDDLNNCGDYIVRLVRYIDLCTNPIIDGPADSEEYLNDLWNQEMRMTMRQLLVGAEFFDPAVLDRILEILGTRISECLDKTLTTIGRRLEFRRVQELQLL</sequence>
<name>A0A6D2JRA9_9BRAS</name>
<proteinExistence type="predicted"/>
<gene>
    <name evidence="1" type="ORF">MERR_LOCUS25869</name>
</gene>
<dbReference type="OrthoDB" id="1087921at2759"/>